<proteinExistence type="predicted"/>
<accession>A0A8H5F654</accession>
<dbReference type="OrthoDB" id="5967843at2759"/>
<keyword evidence="4" id="KW-1185">Reference proteome</keyword>
<dbReference type="AlphaFoldDB" id="A0A8H5F654"/>
<comment type="caution">
    <text evidence="3">The sequence shown here is derived from an EMBL/GenBank/DDBJ whole genome shotgun (WGS) entry which is preliminary data.</text>
</comment>
<evidence type="ECO:0000313" key="3">
    <source>
        <dbReference type="EMBL" id="KAF5324688.1"/>
    </source>
</evidence>
<dbReference type="InterPro" id="IPR027417">
    <property type="entry name" value="P-loop_NTPase"/>
</dbReference>
<evidence type="ECO:0000259" key="2">
    <source>
        <dbReference type="Pfam" id="PF24883"/>
    </source>
</evidence>
<protein>
    <recommendedName>
        <fullName evidence="2">Nephrocystin 3-like N-terminal domain-containing protein</fullName>
    </recommendedName>
</protein>
<dbReference type="PANTHER" id="PTHR10039">
    <property type="entry name" value="AMELOGENIN"/>
    <property type="match status" value="1"/>
</dbReference>
<dbReference type="Proteomes" id="UP000541558">
    <property type="component" value="Unassembled WGS sequence"/>
</dbReference>
<dbReference type="SUPFAM" id="SSF52540">
    <property type="entry name" value="P-loop containing nucleoside triphosphate hydrolases"/>
    <property type="match status" value="1"/>
</dbReference>
<gene>
    <name evidence="3" type="ORF">D9611_004102</name>
</gene>
<dbReference type="EMBL" id="JAACJK010000164">
    <property type="protein sequence ID" value="KAF5324688.1"/>
    <property type="molecule type" value="Genomic_DNA"/>
</dbReference>
<reference evidence="3 4" key="1">
    <citation type="journal article" date="2020" name="ISME J.">
        <title>Uncovering the hidden diversity of litter-decomposition mechanisms in mushroom-forming fungi.</title>
        <authorList>
            <person name="Floudas D."/>
            <person name="Bentzer J."/>
            <person name="Ahren D."/>
            <person name="Johansson T."/>
            <person name="Persson P."/>
            <person name="Tunlid A."/>
        </authorList>
    </citation>
    <scope>NUCLEOTIDE SEQUENCE [LARGE SCALE GENOMIC DNA]</scope>
    <source>
        <strain evidence="3 4">CBS 175.51</strain>
    </source>
</reference>
<dbReference type="Gene3D" id="3.40.50.300">
    <property type="entry name" value="P-loop containing nucleotide triphosphate hydrolases"/>
    <property type="match status" value="1"/>
</dbReference>
<dbReference type="PANTHER" id="PTHR10039:SF14">
    <property type="entry name" value="NACHT DOMAIN-CONTAINING PROTEIN"/>
    <property type="match status" value="1"/>
</dbReference>
<keyword evidence="1" id="KW-0677">Repeat</keyword>
<organism evidence="3 4">
    <name type="scientific">Ephemerocybe angulata</name>
    <dbReference type="NCBI Taxonomy" id="980116"/>
    <lineage>
        <taxon>Eukaryota</taxon>
        <taxon>Fungi</taxon>
        <taxon>Dikarya</taxon>
        <taxon>Basidiomycota</taxon>
        <taxon>Agaricomycotina</taxon>
        <taxon>Agaricomycetes</taxon>
        <taxon>Agaricomycetidae</taxon>
        <taxon>Agaricales</taxon>
        <taxon>Agaricineae</taxon>
        <taxon>Psathyrellaceae</taxon>
        <taxon>Ephemerocybe</taxon>
    </lineage>
</organism>
<name>A0A8H5F654_9AGAR</name>
<sequence>MAPPFNFQNAIFKGDVNYIKGDTVIGVSTSPFPRSSSRATPSTLTVQDLQNATFQGNTTVIEADTYVYVVRPGLSAKLLSDHVAHDAMCSGVAPCLAGTREQVLAEIKSWINEKDPEKPMLWITGPIGAGKSAIATSVEKWCEQEGINASSFHFSALPEDRPVASSLVATLAWQMFSHPDLRHVMPTVLQCIKNDPGVFHKRLEYLLEALILAPLRAKRPSPDEAPPSIIVIDGLDTCKEWYQKEIFAALQKACADPAFPFRILYATRPERSIATLFKSEDPTKGPTLTIDLDAKYSPDLDIALYFQTHFAEIRELLPSFSSGWPGNEDMDALVAKTGGNFAYGVALMNSIDVRSHIMPLVQLDSILDRRPLAPSVERRMFSELDEGYLSILQTCRDPKLVVQWLLAIDSEVLADLPAIFIDRFLQSLAAETAITLWNLPSVFYCPPLKDAEAKYRFHHHSFKAFLVDPDRNKEHFVEESIVKKFLLERYIFILKNKGPDSNLSVSDAQRTDFLERFVTLIPRFEALIQAFSPTKAYEPDAYLSCDAEWWVQTICEHLGNDTTAVRAIYANLHRDCSYWPKGCIPACKLWKTAIKKTFPTIDFKN</sequence>
<evidence type="ECO:0000313" key="4">
    <source>
        <dbReference type="Proteomes" id="UP000541558"/>
    </source>
</evidence>
<dbReference type="Pfam" id="PF24883">
    <property type="entry name" value="NPHP3_N"/>
    <property type="match status" value="1"/>
</dbReference>
<dbReference type="InterPro" id="IPR056884">
    <property type="entry name" value="NPHP3-like_N"/>
</dbReference>
<feature type="domain" description="Nephrocystin 3-like N-terminal" evidence="2">
    <location>
        <begin position="104"/>
        <end position="268"/>
    </location>
</feature>
<evidence type="ECO:0000256" key="1">
    <source>
        <dbReference type="ARBA" id="ARBA00022737"/>
    </source>
</evidence>